<proteinExistence type="predicted"/>
<dbReference type="AlphaFoldDB" id="A0A132NZV5"/>
<organism evidence="1 2">
    <name type="scientific">Giardia duodenalis assemblage B</name>
    <dbReference type="NCBI Taxonomy" id="1394984"/>
    <lineage>
        <taxon>Eukaryota</taxon>
        <taxon>Metamonada</taxon>
        <taxon>Diplomonadida</taxon>
        <taxon>Hexamitidae</taxon>
        <taxon>Giardiinae</taxon>
        <taxon>Giardia</taxon>
    </lineage>
</organism>
<sequence length="194" mass="22944">MSCSIHTTSLHRDCYPQKKSLINRPWVKWTTKKMATLEIPIVMRKDALSANVQTNLIVIPKDIYLPMYDADLISELEIYRNRYLLVFLAQKKEGKESRRGEIAVIRFYILEPEKEESEIILGANFVYLRDKDDFELRMERAIPYRIIDSYMYEHSLTRDGDHKKTLQAHFKELSTLYQEIIDLRIKERELAGGV</sequence>
<accession>A0A132NZV5</accession>
<dbReference type="VEuPathDB" id="GiardiaDB:QR46_0329"/>
<dbReference type="EMBL" id="JXTI01000005">
    <property type="protein sequence ID" value="KWX15609.1"/>
    <property type="molecule type" value="Genomic_DNA"/>
</dbReference>
<evidence type="ECO:0000313" key="2">
    <source>
        <dbReference type="Proteomes" id="UP000070089"/>
    </source>
</evidence>
<comment type="caution">
    <text evidence="1">The sequence shown here is derived from an EMBL/GenBank/DDBJ whole genome shotgun (WGS) entry which is preliminary data.</text>
</comment>
<name>A0A132NZV5_GIAIN</name>
<reference evidence="1 2" key="1">
    <citation type="journal article" date="2015" name="Mol. Biochem. Parasitol.">
        <title>Identification of polymorphic genes for use in assemblage B genotyping assays through comparative genomics of multiple assemblage B Giardia duodenalis isolates.</title>
        <authorList>
            <person name="Wielinga C."/>
            <person name="Thompson R.C."/>
            <person name="Monis P."/>
            <person name="Ryan U."/>
        </authorList>
    </citation>
    <scope>NUCLEOTIDE SEQUENCE [LARGE SCALE GENOMIC DNA]</scope>
    <source>
        <strain evidence="1 2">BAH15c1</strain>
    </source>
</reference>
<evidence type="ECO:0000313" key="1">
    <source>
        <dbReference type="EMBL" id="KWX15609.1"/>
    </source>
</evidence>
<dbReference type="OrthoDB" id="10250000at2759"/>
<protein>
    <submittedName>
        <fullName evidence="1">Uncharacterized protein</fullName>
    </submittedName>
</protein>
<gene>
    <name evidence="1" type="ORF">QR46_0329</name>
</gene>
<dbReference type="Proteomes" id="UP000070089">
    <property type="component" value="Unassembled WGS sequence"/>
</dbReference>